<accession>A0A834N0L6</accession>
<dbReference type="Proteomes" id="UP000617340">
    <property type="component" value="Unassembled WGS sequence"/>
</dbReference>
<proteinExistence type="predicted"/>
<name>A0A834N0L6_VESGE</name>
<sequence length="109" mass="11860">MLESPLFKKRVRVDDAIKYASEIALVESYSIKNNQKRSNSSHARTFTNTSNIVVAVSITNSGLGLTLCRGLEDSEGCNGGGVKRLTVCYHGNTTPLRQEELESSALQAL</sequence>
<protein>
    <submittedName>
        <fullName evidence="1">Uncharacterized protein</fullName>
    </submittedName>
</protein>
<dbReference type="AlphaFoldDB" id="A0A834N0L6"/>
<keyword evidence="2" id="KW-1185">Reference proteome</keyword>
<evidence type="ECO:0000313" key="2">
    <source>
        <dbReference type="Proteomes" id="UP000617340"/>
    </source>
</evidence>
<comment type="caution">
    <text evidence="1">The sequence shown here is derived from an EMBL/GenBank/DDBJ whole genome shotgun (WGS) entry which is preliminary data.</text>
</comment>
<dbReference type="EMBL" id="JACSDZ010000011">
    <property type="protein sequence ID" value="KAF7392042.1"/>
    <property type="molecule type" value="Genomic_DNA"/>
</dbReference>
<reference evidence="1" key="1">
    <citation type="journal article" date="2020" name="G3 (Bethesda)">
        <title>High-Quality Assemblies for Three Invasive Social Wasps from the &lt;i&gt;Vespula&lt;/i&gt; Genus.</title>
        <authorList>
            <person name="Harrop T.W.R."/>
            <person name="Guhlin J."/>
            <person name="McLaughlin G.M."/>
            <person name="Permina E."/>
            <person name="Stockwell P."/>
            <person name="Gilligan J."/>
            <person name="Le Lec M.F."/>
            <person name="Gruber M.A.M."/>
            <person name="Quinn O."/>
            <person name="Lovegrove M."/>
            <person name="Duncan E.J."/>
            <person name="Remnant E.J."/>
            <person name="Van Eeckhoven J."/>
            <person name="Graham B."/>
            <person name="Knapp R.A."/>
            <person name="Langford K.W."/>
            <person name="Kronenberg Z."/>
            <person name="Press M.O."/>
            <person name="Eacker S.M."/>
            <person name="Wilson-Rankin E.E."/>
            <person name="Purcell J."/>
            <person name="Lester P.J."/>
            <person name="Dearden P.K."/>
        </authorList>
    </citation>
    <scope>NUCLEOTIDE SEQUENCE</scope>
    <source>
        <strain evidence="1">Linc-1</strain>
    </source>
</reference>
<organism evidence="1 2">
    <name type="scientific">Vespula germanica</name>
    <name type="common">German yellow jacket</name>
    <name type="synonym">Paravespula germanica</name>
    <dbReference type="NCBI Taxonomy" id="30212"/>
    <lineage>
        <taxon>Eukaryota</taxon>
        <taxon>Metazoa</taxon>
        <taxon>Ecdysozoa</taxon>
        <taxon>Arthropoda</taxon>
        <taxon>Hexapoda</taxon>
        <taxon>Insecta</taxon>
        <taxon>Pterygota</taxon>
        <taxon>Neoptera</taxon>
        <taxon>Endopterygota</taxon>
        <taxon>Hymenoptera</taxon>
        <taxon>Apocrita</taxon>
        <taxon>Aculeata</taxon>
        <taxon>Vespoidea</taxon>
        <taxon>Vespidae</taxon>
        <taxon>Vespinae</taxon>
        <taxon>Vespula</taxon>
    </lineage>
</organism>
<gene>
    <name evidence="1" type="ORF">HZH68_011585</name>
</gene>
<evidence type="ECO:0000313" key="1">
    <source>
        <dbReference type="EMBL" id="KAF7392042.1"/>
    </source>
</evidence>